<dbReference type="PIRSF" id="PIRSF020736">
    <property type="entry name" value="MiaE"/>
    <property type="match status" value="1"/>
</dbReference>
<dbReference type="GO" id="GO:0045301">
    <property type="term" value="F:tRNA 2-(methylsulfanyl)-N(6)-isopentenyladenosine(37) hydroxylase activity"/>
    <property type="evidence" value="ECO:0007669"/>
    <property type="project" value="InterPro"/>
</dbReference>
<protein>
    <submittedName>
        <fullName evidence="1">tRNA-(Ms[2]io[6]A)-hydroxylase</fullName>
    </submittedName>
</protein>
<dbReference type="EMBL" id="JACFXU010000013">
    <property type="protein sequence ID" value="MBA6412068.1"/>
    <property type="molecule type" value="Genomic_DNA"/>
</dbReference>
<evidence type="ECO:0000313" key="2">
    <source>
        <dbReference type="Proteomes" id="UP000539350"/>
    </source>
</evidence>
<organism evidence="1 2">
    <name type="scientific">Sediminihaliea albiluteola</name>
    <dbReference type="NCBI Taxonomy" id="2758564"/>
    <lineage>
        <taxon>Bacteria</taxon>
        <taxon>Pseudomonadati</taxon>
        <taxon>Pseudomonadota</taxon>
        <taxon>Gammaproteobacteria</taxon>
        <taxon>Cellvibrionales</taxon>
        <taxon>Halieaceae</taxon>
        <taxon>Sediminihaliea</taxon>
    </lineage>
</organism>
<gene>
    <name evidence="1" type="ORF">H2508_02955</name>
</gene>
<dbReference type="Pfam" id="PF06175">
    <property type="entry name" value="MiaE"/>
    <property type="match status" value="1"/>
</dbReference>
<dbReference type="CDD" id="cd07910">
    <property type="entry name" value="MiaE"/>
    <property type="match status" value="1"/>
</dbReference>
<comment type="caution">
    <text evidence="1">The sequence shown here is derived from an EMBL/GenBank/DDBJ whole genome shotgun (WGS) entry which is preliminary data.</text>
</comment>
<keyword evidence="2" id="KW-1185">Reference proteome</keyword>
<dbReference type="PANTHER" id="PTHR42637:SF1">
    <property type="entry name" value="TRNA 2-(METHYLSULFANYL)-N(6)-ISOPENTENYLADENOSINE(37) HYDROXYLASE"/>
    <property type="match status" value="1"/>
</dbReference>
<dbReference type="SUPFAM" id="SSF47240">
    <property type="entry name" value="Ferritin-like"/>
    <property type="match status" value="1"/>
</dbReference>
<evidence type="ECO:0000313" key="1">
    <source>
        <dbReference type="EMBL" id="MBA6412068.1"/>
    </source>
</evidence>
<dbReference type="AlphaFoldDB" id="A0A7W2YJ99"/>
<dbReference type="GO" id="GO:0006400">
    <property type="term" value="P:tRNA modification"/>
    <property type="evidence" value="ECO:0007669"/>
    <property type="project" value="InterPro"/>
</dbReference>
<dbReference type="PANTHER" id="PTHR42637">
    <property type="entry name" value="TRNA-(MS[2]IO[6]A)-HYDROXYLASE"/>
    <property type="match status" value="1"/>
</dbReference>
<name>A0A7W2YJ99_9GAMM</name>
<sequence>MSATVDIGPIRRFLSCATPQAWIDWALQHPAVLLVDHANCEKKAASTALNLMYRYTEHPKLLHKLSRLAREELRHFEQVLAIMERRGIDYPFTEASRYAGELRKLVRSKEPGRLVDTLIVGAIIEARSCERFAALIPVLDDELAAFYSSLLKSEARHFEDYLNLARELSSAEEVDERLPALLAAEQQLIESADIEFRFHSGVPSA</sequence>
<dbReference type="InterPro" id="IPR009078">
    <property type="entry name" value="Ferritin-like_SF"/>
</dbReference>
<accession>A0A7W2YJ99</accession>
<proteinExistence type="predicted"/>
<dbReference type="Proteomes" id="UP000539350">
    <property type="component" value="Unassembled WGS sequence"/>
</dbReference>
<dbReference type="RefSeq" id="WP_182168895.1">
    <property type="nucleotide sequence ID" value="NZ_JACFXU010000013.1"/>
</dbReference>
<dbReference type="Gene3D" id="1.20.1260.10">
    <property type="match status" value="1"/>
</dbReference>
<dbReference type="InterPro" id="IPR012347">
    <property type="entry name" value="Ferritin-like"/>
</dbReference>
<dbReference type="InterPro" id="IPR010386">
    <property type="entry name" value="tRNA-Hydrxlase_MiaE"/>
</dbReference>
<reference evidence="1 2" key="1">
    <citation type="submission" date="2020-07" db="EMBL/GenBank/DDBJ databases">
        <title>Halieaceae bacterium, F7430, whole genome shotgun sequencing project.</title>
        <authorList>
            <person name="Jiang S."/>
            <person name="Liu Z.W."/>
            <person name="Du Z.J."/>
        </authorList>
    </citation>
    <scope>NUCLEOTIDE SEQUENCE [LARGE SCALE GENOMIC DNA]</scope>
    <source>
        <strain evidence="1 2">F7430</strain>
    </source>
</reference>